<evidence type="ECO:0008006" key="3">
    <source>
        <dbReference type="Google" id="ProtNLM"/>
    </source>
</evidence>
<protein>
    <recommendedName>
        <fullName evidence="3">Transposase DDE domain-containing protein</fullName>
    </recommendedName>
</protein>
<reference evidence="1 2" key="1">
    <citation type="journal article" date="2021" name="Int. J. Syst. Evol. Microbiol.">
        <title>Reticulibacter mediterranei gen. nov., sp. nov., within the new family Reticulibacteraceae fam. nov., and Ktedonospora formicarum gen. nov., sp. nov., Ktedonobacter robiniae sp. nov., Dictyobacter formicarum sp. nov. and Dictyobacter arantiisoli sp. nov., belonging to the class Ktedonobacteria.</title>
        <authorList>
            <person name="Yabe S."/>
            <person name="Zheng Y."/>
            <person name="Wang C.M."/>
            <person name="Sakai Y."/>
            <person name="Abe K."/>
            <person name="Yokota A."/>
            <person name="Donadio S."/>
            <person name="Cavaletti L."/>
            <person name="Monciardini P."/>
        </authorList>
    </citation>
    <scope>NUCLEOTIDE SEQUENCE [LARGE SCALE GENOMIC DNA]</scope>
    <source>
        <strain evidence="1 2">SOSP1-30</strain>
    </source>
</reference>
<organism evidence="1 2">
    <name type="scientific">Ktedonobacter robiniae</name>
    <dbReference type="NCBI Taxonomy" id="2778365"/>
    <lineage>
        <taxon>Bacteria</taxon>
        <taxon>Bacillati</taxon>
        <taxon>Chloroflexota</taxon>
        <taxon>Ktedonobacteria</taxon>
        <taxon>Ktedonobacterales</taxon>
        <taxon>Ktedonobacteraceae</taxon>
        <taxon>Ktedonobacter</taxon>
    </lineage>
</organism>
<evidence type="ECO:0000313" key="2">
    <source>
        <dbReference type="Proteomes" id="UP000654345"/>
    </source>
</evidence>
<dbReference type="Proteomes" id="UP000654345">
    <property type="component" value="Unassembled WGS sequence"/>
</dbReference>
<sequence>MLHVANQSGTRFLSDFDTTLTGGIKGLNGIECCADERDHAGSATPIPCDTKTTRRMAIILHVTNQSGMRFLSDFGFLLMWQCLALCKFENTLSIPFPYS</sequence>
<gene>
    <name evidence="1" type="ORF">KSB_62820</name>
</gene>
<keyword evidence="2" id="KW-1185">Reference proteome</keyword>
<dbReference type="EMBL" id="BNJG01000002">
    <property type="protein sequence ID" value="GHO57807.1"/>
    <property type="molecule type" value="Genomic_DNA"/>
</dbReference>
<accession>A0ABQ3UZN3</accession>
<name>A0ABQ3UZN3_9CHLR</name>
<evidence type="ECO:0000313" key="1">
    <source>
        <dbReference type="EMBL" id="GHO57807.1"/>
    </source>
</evidence>
<comment type="caution">
    <text evidence="1">The sequence shown here is derived from an EMBL/GenBank/DDBJ whole genome shotgun (WGS) entry which is preliminary data.</text>
</comment>
<proteinExistence type="predicted"/>